<dbReference type="InterPro" id="IPR035919">
    <property type="entry name" value="EAL_sf"/>
</dbReference>
<dbReference type="InterPro" id="IPR001633">
    <property type="entry name" value="EAL_dom"/>
</dbReference>
<organism evidence="4 5">
    <name type="scientific">Melaminivora suipulveris</name>
    <dbReference type="NCBI Taxonomy" id="2109913"/>
    <lineage>
        <taxon>Bacteria</taxon>
        <taxon>Pseudomonadati</taxon>
        <taxon>Pseudomonadota</taxon>
        <taxon>Betaproteobacteria</taxon>
        <taxon>Burkholderiales</taxon>
        <taxon>Comamonadaceae</taxon>
        <taxon>Melaminivora</taxon>
    </lineage>
</organism>
<proteinExistence type="predicted"/>
<keyword evidence="1" id="KW-1133">Transmembrane helix</keyword>
<dbReference type="InterPro" id="IPR035965">
    <property type="entry name" value="PAS-like_dom_sf"/>
</dbReference>
<dbReference type="AlphaFoldDB" id="A0A2R3Q9J1"/>
<evidence type="ECO:0000313" key="5">
    <source>
        <dbReference type="Proteomes" id="UP000237925"/>
    </source>
</evidence>
<dbReference type="EMBL" id="CP027667">
    <property type="protein sequence ID" value="AVO48462.1"/>
    <property type="molecule type" value="Genomic_DNA"/>
</dbReference>
<dbReference type="CDD" id="cd01948">
    <property type="entry name" value="EAL"/>
    <property type="match status" value="1"/>
</dbReference>
<evidence type="ECO:0000256" key="1">
    <source>
        <dbReference type="SAM" id="Phobius"/>
    </source>
</evidence>
<dbReference type="Gene3D" id="3.30.450.20">
    <property type="entry name" value="PAS domain"/>
    <property type="match status" value="2"/>
</dbReference>
<dbReference type="InterPro" id="IPR043128">
    <property type="entry name" value="Rev_trsase/Diguanyl_cyclase"/>
</dbReference>
<dbReference type="Gene3D" id="3.20.20.450">
    <property type="entry name" value="EAL domain"/>
    <property type="match status" value="1"/>
</dbReference>
<dbReference type="SUPFAM" id="SSF55073">
    <property type="entry name" value="Nucleotide cyclase"/>
    <property type="match status" value="1"/>
</dbReference>
<dbReference type="PROSITE" id="PS50887">
    <property type="entry name" value="GGDEF"/>
    <property type="match status" value="1"/>
</dbReference>
<keyword evidence="1" id="KW-0472">Membrane</keyword>
<feature type="transmembrane region" description="Helical" evidence="1">
    <location>
        <begin position="290"/>
        <end position="314"/>
    </location>
</feature>
<dbReference type="Proteomes" id="UP000237925">
    <property type="component" value="Chromosome"/>
</dbReference>
<reference evidence="4 5" key="1">
    <citation type="submission" date="2018-03" db="EMBL/GenBank/DDBJ databases">
        <title>Genome sequencing of Melaminivora sp.</title>
        <authorList>
            <person name="Kim S.-J."/>
            <person name="Heo J."/>
            <person name="Ahn J.-H."/>
            <person name="Kwon S.-W."/>
        </authorList>
    </citation>
    <scope>NUCLEOTIDE SEQUENCE [LARGE SCALE GENOMIC DNA]</scope>
    <source>
        <strain evidence="4 5">SC2-9</strain>
    </source>
</reference>
<dbReference type="Pfam" id="PF12860">
    <property type="entry name" value="PAS_7"/>
    <property type="match status" value="1"/>
</dbReference>
<dbReference type="FunFam" id="3.20.20.450:FF:000001">
    <property type="entry name" value="Cyclic di-GMP phosphodiesterase yahA"/>
    <property type="match status" value="1"/>
</dbReference>
<dbReference type="RefSeq" id="WP_106682942.1">
    <property type="nucleotide sequence ID" value="NZ_CP027667.1"/>
</dbReference>
<sequence length="893" mass="97586">MNLPYPPRHRLYQAIWGLVCVLVATLLISVAALLWNQRATALAESRSQLAQLTSGAEVGLNRALLAIDVLLATFEELLAGHGESDAALRERASGPAVSAVARQNLMLRNVVLLDGQGRPVTAFGGGATVAQADLPPPVLVRKALSQALPTLVIGQPMMNLRSVERVIPVARQLRLNGGGRALIAAQIPLDTLVPLLMQGMALDEVELTLEGADGALLIGLTAPQGLDERERVAGALPVASAAAPGEADAAHTRLRDLPGLVSARRLMYADLWTTASLSRDAALADWRRQAWLIGGGTLLLVATMVLAGSLAAVYGRRMHRARTDVARSKALLDQALGAMVSGFLLLDGQRRLVQWNQRFEEFFPWLSPLMRTGATFRHVLESTVHYHLPGADAEAKREWVEDRLRQQRDPRSTLEQRLPSGRVVQITERPTPDGGVVILYHDVTELRQATADVEQLAFYDPLTGLPNRRLLLQGIEQTCADAARGGVHAALLFIDLDHFKTLNDTMGHEMGDLLLGQVAKRLHGGVRVGDIVARLGGDEFVVVLPQLDRDTATAEQQARAVADQVLALLARPYALDGHMHHNSASIGVTLFGRQLQTATDVLKQADIAMYEAKVQRGNTVRLFDPSMQAAVSARARLVADLKEALPQDQLRLYLQPQFNAEGQVVGAEALLRWQHPGRGLVAPGQFIAVAEESELIVPIGRWVLATACEMLGRWQEQPHLRDVCLSVNVSARQFRQPDFAAQVAQCLDDAGARPHLLELELTESLVLENVVESIAKMHQLRTRGVRFAVDDFGTGYSSLAYLTRLPLHRLKIDRSFVLHLGERSSDDVVVQTILGMARNLELDVIAEGVETQQQRDFLGAHGCSTYQGYLFARPMPVEQFEEWMRARPAAAAP</sequence>
<dbReference type="Pfam" id="PF00563">
    <property type="entry name" value="EAL"/>
    <property type="match status" value="1"/>
</dbReference>
<keyword evidence="5" id="KW-1185">Reference proteome</keyword>
<dbReference type="InterPro" id="IPR000160">
    <property type="entry name" value="GGDEF_dom"/>
</dbReference>
<dbReference type="SMART" id="SM00052">
    <property type="entry name" value="EAL"/>
    <property type="match status" value="1"/>
</dbReference>
<dbReference type="InterPro" id="IPR052155">
    <property type="entry name" value="Biofilm_reg_signaling"/>
</dbReference>
<evidence type="ECO:0000259" key="2">
    <source>
        <dbReference type="PROSITE" id="PS50883"/>
    </source>
</evidence>
<feature type="transmembrane region" description="Helical" evidence="1">
    <location>
        <begin position="12"/>
        <end position="35"/>
    </location>
</feature>
<dbReference type="SUPFAM" id="SSF55785">
    <property type="entry name" value="PYP-like sensor domain (PAS domain)"/>
    <property type="match status" value="1"/>
</dbReference>
<dbReference type="OrthoDB" id="9813903at2"/>
<dbReference type="NCBIfam" id="TIGR00254">
    <property type="entry name" value="GGDEF"/>
    <property type="match status" value="1"/>
</dbReference>
<gene>
    <name evidence="4" type="ORF">C6568_03695</name>
</gene>
<evidence type="ECO:0000313" key="4">
    <source>
        <dbReference type="EMBL" id="AVO48462.1"/>
    </source>
</evidence>
<dbReference type="KEGG" id="mela:C6568_03695"/>
<dbReference type="SMART" id="SM00267">
    <property type="entry name" value="GGDEF"/>
    <property type="match status" value="1"/>
</dbReference>
<feature type="domain" description="EAL" evidence="2">
    <location>
        <begin position="634"/>
        <end position="888"/>
    </location>
</feature>
<dbReference type="InterPro" id="IPR029787">
    <property type="entry name" value="Nucleotide_cyclase"/>
</dbReference>
<dbReference type="PANTHER" id="PTHR44757">
    <property type="entry name" value="DIGUANYLATE CYCLASE DGCP"/>
    <property type="match status" value="1"/>
</dbReference>
<evidence type="ECO:0000259" key="3">
    <source>
        <dbReference type="PROSITE" id="PS50887"/>
    </source>
</evidence>
<keyword evidence="1" id="KW-0812">Transmembrane</keyword>
<dbReference type="Gene3D" id="3.30.70.270">
    <property type="match status" value="1"/>
</dbReference>
<feature type="domain" description="GGDEF" evidence="3">
    <location>
        <begin position="487"/>
        <end position="625"/>
    </location>
</feature>
<protein>
    <submittedName>
        <fullName evidence="4">Diguanylate cyclase</fullName>
    </submittedName>
</protein>
<dbReference type="Pfam" id="PF00990">
    <property type="entry name" value="GGDEF"/>
    <property type="match status" value="1"/>
</dbReference>
<dbReference type="CDD" id="cd01949">
    <property type="entry name" value="GGDEF"/>
    <property type="match status" value="1"/>
</dbReference>
<dbReference type="PROSITE" id="PS50883">
    <property type="entry name" value="EAL"/>
    <property type="match status" value="1"/>
</dbReference>
<dbReference type="SUPFAM" id="SSF141868">
    <property type="entry name" value="EAL domain-like"/>
    <property type="match status" value="1"/>
</dbReference>
<dbReference type="PANTHER" id="PTHR44757:SF2">
    <property type="entry name" value="BIOFILM ARCHITECTURE MAINTENANCE PROTEIN MBAA"/>
    <property type="match status" value="1"/>
</dbReference>
<name>A0A2R3Q9J1_9BURK</name>
<accession>A0A2R3Q9J1</accession>